<evidence type="ECO:0000313" key="6">
    <source>
        <dbReference type="EMBL" id="TRY77818.1"/>
    </source>
</evidence>
<proteinExistence type="predicted"/>
<accession>A0A553PJH7</accession>
<keyword evidence="7" id="KW-1185">Reference proteome</keyword>
<evidence type="ECO:0008006" key="8">
    <source>
        <dbReference type="Google" id="ProtNLM"/>
    </source>
</evidence>
<organism evidence="6 7">
    <name type="scientific">Tigriopus californicus</name>
    <name type="common">Marine copepod</name>
    <dbReference type="NCBI Taxonomy" id="6832"/>
    <lineage>
        <taxon>Eukaryota</taxon>
        <taxon>Metazoa</taxon>
        <taxon>Ecdysozoa</taxon>
        <taxon>Arthropoda</taxon>
        <taxon>Crustacea</taxon>
        <taxon>Multicrustacea</taxon>
        <taxon>Hexanauplia</taxon>
        <taxon>Copepoda</taxon>
        <taxon>Harpacticoida</taxon>
        <taxon>Harpacticidae</taxon>
        <taxon>Tigriopus</taxon>
    </lineage>
</organism>
<evidence type="ECO:0000256" key="5">
    <source>
        <dbReference type="SAM" id="MobiDB-lite"/>
    </source>
</evidence>
<name>A0A553PJH7_TIGCA</name>
<comment type="caution">
    <text evidence="6">The sequence shown here is derived from an EMBL/GenBank/DDBJ whole genome shotgun (WGS) entry which is preliminary data.</text>
</comment>
<dbReference type="STRING" id="6832.A0A553PJH7"/>
<sequence>MSTAYPARPLAPTGYASSFCSTSSMSSSGSSAASSRASSVSSSSNHLMGATWTPVNEMVGSLVGRPEAHAHDMTARLSGASDPCLAMLDSVAASEDALAEWRAKYDRLFEAHRRLQKTNHTLEDKLLRIVDKFEADKNQMTRDLASQTQKLVQAKLTTQQLHDRNQDLQSDLNLALTLLQNRPSSYLAQRVDSLPSDMQARVRSYIADKQAEKLNKERVEGKKIRVPIMDDVGAQDVSQNDKVSAAILAKVLEERSKERKKERKFCIDVGTQTHGWHFPDKLYASALPSPPSPPKDHPHPSSENIRASTLHSVKPRSSPVIRTPPSSVHANSISSDLTPTRAKPAELARSLIDLDEDRYEPVANFEKSRRTTQRMKRSATFSATQTDL</sequence>
<dbReference type="Proteomes" id="UP000318571">
    <property type="component" value="Chromosome 11"/>
</dbReference>
<dbReference type="EMBL" id="VCGU01000003">
    <property type="protein sequence ID" value="TRY77818.1"/>
    <property type="molecule type" value="Genomic_DNA"/>
</dbReference>
<evidence type="ECO:0000256" key="1">
    <source>
        <dbReference type="ARBA" id="ARBA00004170"/>
    </source>
</evidence>
<dbReference type="PANTHER" id="PTHR28664:SF4">
    <property type="entry name" value="TIGHT JUNCTION-ASSOCIATED PROTEIN 1"/>
    <property type="match status" value="1"/>
</dbReference>
<dbReference type="AlphaFoldDB" id="A0A553PJH7"/>
<reference evidence="6 7" key="1">
    <citation type="journal article" date="2018" name="Nat. Ecol. Evol.">
        <title>Genomic signatures of mitonuclear coevolution across populations of Tigriopus californicus.</title>
        <authorList>
            <person name="Barreto F.S."/>
            <person name="Watson E.T."/>
            <person name="Lima T.G."/>
            <person name="Willett C.S."/>
            <person name="Edmands S."/>
            <person name="Li W."/>
            <person name="Burton R.S."/>
        </authorList>
    </citation>
    <scope>NUCLEOTIDE SEQUENCE [LARGE SCALE GENOMIC DNA]</scope>
    <source>
        <strain evidence="6 7">San Diego</strain>
    </source>
</reference>
<dbReference type="GO" id="GO:0016020">
    <property type="term" value="C:membrane"/>
    <property type="evidence" value="ECO:0007669"/>
    <property type="project" value="UniProtKB-SubCell"/>
</dbReference>
<dbReference type="PANTHER" id="PTHR28664">
    <property type="entry name" value="TIGHT JUNCTION-ASSOCIATED PROTEIN 1"/>
    <property type="match status" value="1"/>
</dbReference>
<keyword evidence="4" id="KW-0175">Coiled coil</keyword>
<feature type="coiled-coil region" evidence="4">
    <location>
        <begin position="98"/>
        <end position="150"/>
    </location>
</feature>
<feature type="compositionally biased region" description="Polar residues" evidence="5">
    <location>
        <begin position="324"/>
        <end position="338"/>
    </location>
</feature>
<dbReference type="InterPro" id="IPR043441">
    <property type="entry name" value="Tjap1/BEGAIN"/>
</dbReference>
<evidence type="ECO:0000256" key="3">
    <source>
        <dbReference type="ARBA" id="ARBA00023136"/>
    </source>
</evidence>
<gene>
    <name evidence="6" type="ORF">TCAL_15385</name>
</gene>
<keyword evidence="2" id="KW-0597">Phosphoprotein</keyword>
<feature type="region of interest" description="Disordered" evidence="5">
    <location>
        <begin position="366"/>
        <end position="388"/>
    </location>
</feature>
<feature type="region of interest" description="Disordered" evidence="5">
    <location>
        <begin position="281"/>
        <end position="344"/>
    </location>
</feature>
<keyword evidence="3" id="KW-0472">Membrane</keyword>
<feature type="compositionally biased region" description="Polar residues" evidence="5">
    <location>
        <begin position="379"/>
        <end position="388"/>
    </location>
</feature>
<evidence type="ECO:0000256" key="2">
    <source>
        <dbReference type="ARBA" id="ARBA00022553"/>
    </source>
</evidence>
<comment type="subcellular location">
    <subcellularLocation>
        <location evidence="1">Membrane</location>
        <topology evidence="1">Peripheral membrane protein</topology>
    </subcellularLocation>
</comment>
<protein>
    <recommendedName>
        <fullName evidence="8">Tight junction-associated protein 1 domain-containing protein</fullName>
    </recommendedName>
</protein>
<evidence type="ECO:0000256" key="4">
    <source>
        <dbReference type="SAM" id="Coils"/>
    </source>
</evidence>
<evidence type="ECO:0000313" key="7">
    <source>
        <dbReference type="Proteomes" id="UP000318571"/>
    </source>
</evidence>